<feature type="region of interest" description="Disordered" evidence="1">
    <location>
        <begin position="313"/>
        <end position="352"/>
    </location>
</feature>
<proteinExistence type="predicted"/>
<feature type="compositionally biased region" description="Basic and acidic residues" evidence="1">
    <location>
        <begin position="313"/>
        <end position="325"/>
    </location>
</feature>
<evidence type="ECO:0000256" key="2">
    <source>
        <dbReference type="SAM" id="SignalP"/>
    </source>
</evidence>
<feature type="chain" id="PRO_5031444599" evidence="2">
    <location>
        <begin position="26"/>
        <end position="352"/>
    </location>
</feature>
<feature type="region of interest" description="Disordered" evidence="1">
    <location>
        <begin position="40"/>
        <end position="62"/>
    </location>
</feature>
<feature type="compositionally biased region" description="Polar residues" evidence="1">
    <location>
        <begin position="326"/>
        <end position="341"/>
    </location>
</feature>
<gene>
    <name evidence="3" type="ORF">OAUR00152_LOCUS26463</name>
</gene>
<dbReference type="EMBL" id="HBKQ01038300">
    <property type="protein sequence ID" value="CAE2260411.1"/>
    <property type="molecule type" value="Transcribed_RNA"/>
</dbReference>
<accession>A0A7S4JDU8</accession>
<protein>
    <submittedName>
        <fullName evidence="3">Uncharacterized protein</fullName>
    </submittedName>
</protein>
<evidence type="ECO:0000256" key="1">
    <source>
        <dbReference type="SAM" id="MobiDB-lite"/>
    </source>
</evidence>
<name>A0A7S4JDU8_9STRA</name>
<evidence type="ECO:0000313" key="3">
    <source>
        <dbReference type="EMBL" id="CAE2260411.1"/>
    </source>
</evidence>
<dbReference type="Gene3D" id="1.20.120.20">
    <property type="entry name" value="Apolipoprotein"/>
    <property type="match status" value="1"/>
</dbReference>
<reference evidence="3" key="1">
    <citation type="submission" date="2021-01" db="EMBL/GenBank/DDBJ databases">
        <authorList>
            <person name="Corre E."/>
            <person name="Pelletier E."/>
            <person name="Niang G."/>
            <person name="Scheremetjew M."/>
            <person name="Finn R."/>
            <person name="Kale V."/>
            <person name="Holt S."/>
            <person name="Cochrane G."/>
            <person name="Meng A."/>
            <person name="Brown T."/>
            <person name="Cohen L."/>
        </authorList>
    </citation>
    <scope>NUCLEOTIDE SEQUENCE</scope>
    <source>
        <strain evidence="3">Isolate 1302-5</strain>
    </source>
</reference>
<dbReference type="AlphaFoldDB" id="A0A7S4JDU8"/>
<feature type="compositionally biased region" description="Low complexity" evidence="1">
    <location>
        <begin position="46"/>
        <end position="60"/>
    </location>
</feature>
<feature type="signal peptide" evidence="2">
    <location>
        <begin position="1"/>
        <end position="25"/>
    </location>
</feature>
<sequence>MAPSLRMSLFLLGLLGLLSSRPSLAADSLVSADGRILQEGNDGNFTPTASPATPSTEAPTQGAWQGCVDPTNPNAPVVRLAKTSVCLTVGPGGSWNRYIPNAPPKYGVEYQRYSFQPIADQYSVYRVPNSFQNYIDGEGVEYVLPNITIFSASGKRNSFLRRWYEMNNDKFSEGKIFPHLTAIIDVKKGVVQGISWDDACIFCGYSRCLANSYDFNGNLVERSSGGTSESHGCYYTVEQCQALQKAGDNICDLTLYVVWTGTDVDGNVMSSSNSRFSAFQPRSIQKMVQDTISSVGDSVNDAKDSVNDAIDDAKDSVTDTIDDAKNSVTDTVDNLNPLSGNEEQEGKEEGAN</sequence>
<keyword evidence="2" id="KW-0732">Signal</keyword>
<organism evidence="3">
    <name type="scientific">Odontella aurita</name>
    <dbReference type="NCBI Taxonomy" id="265563"/>
    <lineage>
        <taxon>Eukaryota</taxon>
        <taxon>Sar</taxon>
        <taxon>Stramenopiles</taxon>
        <taxon>Ochrophyta</taxon>
        <taxon>Bacillariophyta</taxon>
        <taxon>Mediophyceae</taxon>
        <taxon>Biddulphiophycidae</taxon>
        <taxon>Eupodiscales</taxon>
        <taxon>Odontellaceae</taxon>
        <taxon>Odontella</taxon>
    </lineage>
</organism>